<dbReference type="InterPro" id="IPR003141">
    <property type="entry name" value="Pol/His_phosphatase_N"/>
</dbReference>
<dbReference type="GO" id="GO:0004534">
    <property type="term" value="F:5'-3' RNA exonuclease activity"/>
    <property type="evidence" value="ECO:0007669"/>
    <property type="project" value="TreeGrafter"/>
</dbReference>
<evidence type="ECO:0000313" key="2">
    <source>
        <dbReference type="EMBL" id="OPZ93960.1"/>
    </source>
</evidence>
<name>A0A1V5MM20_UNCT6</name>
<accession>A0A1V5MM20</accession>
<sequence>MKKVNPFQAPGRWYKANLHTHTALSDGTQPLEERVRQYREAGYQILAITDHRLVSTAAALSGPDFLVIDGIETHPGCIPGGDKYHLVVLNAPTGLEFPDESSAAERIRMARAAGAEVIIGHPYWCGHQLPHLMPLQGAAAVEVFNTTCTKRGKGYSSVQWDDLLDSGWWLPAVAVDDTHGGWDLFKGWTMFKLESLTPAAFLESLRTGAFYASCGPVIEDFSLAGDGTKVRLRCSPVTEIHLVAQRSCGRSFYAQAGETITEAELELGTSIRYLRGEVVDREGRHAWTNPFWLA</sequence>
<reference evidence="2" key="1">
    <citation type="submission" date="2017-02" db="EMBL/GenBank/DDBJ databases">
        <title>Delving into the versatile metabolic prowess of the omnipresent phylum Bacteroidetes.</title>
        <authorList>
            <person name="Nobu M.K."/>
            <person name="Mei R."/>
            <person name="Narihiro T."/>
            <person name="Kuroda K."/>
            <person name="Liu W.-T."/>
        </authorList>
    </citation>
    <scope>NUCLEOTIDE SEQUENCE</scope>
    <source>
        <strain evidence="2">ADurb.Bin417</strain>
    </source>
</reference>
<dbReference type="InterPro" id="IPR016195">
    <property type="entry name" value="Pol/histidinol_Pase-like"/>
</dbReference>
<protein>
    <recommendedName>
        <fullName evidence="1">Polymerase/histidinol phosphatase N-terminal domain-containing protein</fullName>
    </recommendedName>
</protein>
<dbReference type="InterPro" id="IPR052018">
    <property type="entry name" value="PHP_domain"/>
</dbReference>
<feature type="domain" description="Polymerase/histidinol phosphatase N-terminal" evidence="1">
    <location>
        <begin position="16"/>
        <end position="75"/>
    </location>
</feature>
<dbReference type="SUPFAM" id="SSF89550">
    <property type="entry name" value="PHP domain-like"/>
    <property type="match status" value="1"/>
</dbReference>
<gene>
    <name evidence="2" type="ORF">BWY73_00012</name>
</gene>
<comment type="caution">
    <text evidence="2">The sequence shown here is derived from an EMBL/GenBank/DDBJ whole genome shotgun (WGS) entry which is preliminary data.</text>
</comment>
<proteinExistence type="predicted"/>
<dbReference type="NCBIfam" id="NF038032">
    <property type="entry name" value="CehA_McbA_metalo"/>
    <property type="match status" value="1"/>
</dbReference>
<dbReference type="InterPro" id="IPR004013">
    <property type="entry name" value="PHP_dom"/>
</dbReference>
<dbReference type="EMBL" id="MWAK01000001">
    <property type="protein sequence ID" value="OPZ93960.1"/>
    <property type="molecule type" value="Genomic_DNA"/>
</dbReference>
<dbReference type="AlphaFoldDB" id="A0A1V5MM20"/>
<dbReference type="Gene3D" id="3.20.20.140">
    <property type="entry name" value="Metal-dependent hydrolases"/>
    <property type="match status" value="1"/>
</dbReference>
<dbReference type="GO" id="GO:0035312">
    <property type="term" value="F:5'-3' DNA exonuclease activity"/>
    <property type="evidence" value="ECO:0007669"/>
    <property type="project" value="TreeGrafter"/>
</dbReference>
<dbReference type="PANTHER" id="PTHR42924:SF3">
    <property type="entry name" value="POLYMERASE_HISTIDINOL PHOSPHATASE N-TERMINAL DOMAIN-CONTAINING PROTEIN"/>
    <property type="match status" value="1"/>
</dbReference>
<evidence type="ECO:0000259" key="1">
    <source>
        <dbReference type="SMART" id="SM00481"/>
    </source>
</evidence>
<dbReference type="PANTHER" id="PTHR42924">
    <property type="entry name" value="EXONUCLEASE"/>
    <property type="match status" value="1"/>
</dbReference>
<dbReference type="SMART" id="SM00481">
    <property type="entry name" value="POLIIIAc"/>
    <property type="match status" value="1"/>
</dbReference>
<dbReference type="Pfam" id="PF02811">
    <property type="entry name" value="PHP"/>
    <property type="match status" value="1"/>
</dbReference>
<dbReference type="Proteomes" id="UP000485484">
    <property type="component" value="Unassembled WGS sequence"/>
</dbReference>
<organism evidence="2">
    <name type="scientific">candidate division TA06 bacterium ADurb.Bin417</name>
    <dbReference type="NCBI Taxonomy" id="1852828"/>
    <lineage>
        <taxon>Bacteria</taxon>
        <taxon>Bacteria division TA06</taxon>
    </lineage>
</organism>